<dbReference type="Pfam" id="PF12877">
    <property type="entry name" value="KIAA1549"/>
    <property type="match status" value="1"/>
</dbReference>
<feature type="compositionally biased region" description="Polar residues" evidence="1">
    <location>
        <begin position="824"/>
        <end position="849"/>
    </location>
</feature>
<reference evidence="2 3" key="1">
    <citation type="journal article" date="2018" name="Nat. Ecol. Evol.">
        <title>Shark genomes provide insights into elasmobranch evolution and the origin of vertebrates.</title>
        <authorList>
            <person name="Hara Y"/>
            <person name="Yamaguchi K"/>
            <person name="Onimaru K"/>
            <person name="Kadota M"/>
            <person name="Koyanagi M"/>
            <person name="Keeley SD"/>
            <person name="Tatsumi K"/>
            <person name="Tanaka K"/>
            <person name="Motone F"/>
            <person name="Kageyama Y"/>
            <person name="Nozu R"/>
            <person name="Adachi N"/>
            <person name="Nishimura O"/>
            <person name="Nakagawa R"/>
            <person name="Tanegashima C"/>
            <person name="Kiyatake I"/>
            <person name="Matsumoto R"/>
            <person name="Murakumo K"/>
            <person name="Nishida K"/>
            <person name="Terakita A"/>
            <person name="Kuratani S"/>
            <person name="Sato K"/>
            <person name="Hyodo S Kuraku.S."/>
        </authorList>
    </citation>
    <scope>NUCLEOTIDE SEQUENCE [LARGE SCALE GENOMIC DNA]</scope>
</reference>
<organism evidence="2 3">
    <name type="scientific">Scyliorhinus torazame</name>
    <name type="common">Cloudy catshark</name>
    <name type="synonym">Catulus torazame</name>
    <dbReference type="NCBI Taxonomy" id="75743"/>
    <lineage>
        <taxon>Eukaryota</taxon>
        <taxon>Metazoa</taxon>
        <taxon>Chordata</taxon>
        <taxon>Craniata</taxon>
        <taxon>Vertebrata</taxon>
        <taxon>Chondrichthyes</taxon>
        <taxon>Elasmobranchii</taxon>
        <taxon>Galeomorphii</taxon>
        <taxon>Galeoidea</taxon>
        <taxon>Carcharhiniformes</taxon>
        <taxon>Scyliorhinidae</taxon>
        <taxon>Scyliorhinus</taxon>
    </lineage>
</organism>
<dbReference type="InterPro" id="IPR024606">
    <property type="entry name" value="KIAA1549"/>
</dbReference>
<keyword evidence="3" id="KW-1185">Reference proteome</keyword>
<evidence type="ECO:0000313" key="2">
    <source>
        <dbReference type="EMBL" id="GCB72816.1"/>
    </source>
</evidence>
<evidence type="ECO:0000313" key="3">
    <source>
        <dbReference type="Proteomes" id="UP000288216"/>
    </source>
</evidence>
<feature type="compositionally biased region" description="Low complexity" evidence="1">
    <location>
        <begin position="1319"/>
        <end position="1329"/>
    </location>
</feature>
<feature type="compositionally biased region" description="Basic and acidic residues" evidence="1">
    <location>
        <begin position="810"/>
        <end position="823"/>
    </location>
</feature>
<sequence length="1369" mass="149147">MAAGILDTGFAPGLYLALVAMFPGTVGGCRSAGGNWVEVTAAPHLPLSVGMAAKCIGLYMMLLLRAASASNGPGMIYQLLDLSTPLSPPAQQSFETSHLPPVWPWTSRPLRQRVLSSYLRSSSDVKAMGTESVEETITIKSDHLTFLVTTPEMDKNTATDITTTSRVPPSPQLSHGTETYKTWHTSELLTSRPADGEMLVIHRPKASSASPLVITDDTKANPPPPATASAAVRSMTDSELTGSVATTIPLQPAPTPTSFDKTATTISKPSVANAASRPALMTGHPGTASGMTLMPSSQTPAVSRMAGRAPNTTEVQSPIRTTPAPRSVPPLATVTASTGDWTNQHAETGKTSMVPSLTLTAALTSITTAGLAPRDTQATIHVTTAAKGTHGIPVSSPTLPSLTCRLSDQLWVRTVVTLSSRKIRADPMLKQNVTRGLTQALKRAFFTNGVQAQIESLERRNKVFIGFYAVSGREVYIPSAVTEAITTYGLESFSRDIKRHVPDLQSILISASPWAPPPARWFQLKTVLQFVSTTDIIKFCSFVQTMEARLQRAFEEAASRATNLKSNLSVQILNTSVTDGSTAVTMVYMVRNESTLLNGTTSSSLLHHLTAAELGYYLAYPPLILAEPLEYENLDTSLATEKSWVVTVLLGVDNTSLGEQYQRFASLMEQRLANLFVAAQQQGRRFKRASTFGTYTVQLVSIKRLPGLKNPAELTYYALENGGALLGTTAAKILNTVDSQTMALELGYRVQLQAELQGFDYAKQHIGQQGGEDEVTNTQETVVLPLSGRDALAPQERDSCQDGVNTKPTKTIDIRRSRLHSEQDSVINEQSGNLDSDTSTPQKATAQQKITKEGTRRKNAPVSDEEESSTLFEHVSKTSDDPFDTSSGSVQLLSVKPLTAHPGYPGSERSPEAVVVNGEVNKALKQKSDIEHYRNKLRLKAKRKGYYDFPEVENNQPMMEKQRKMYEKGQMEINRVAEAETQVSSTFTESRNRQSQMKSAVYRSRQSLNSPGPGGTEMDLLVRRERSRRGIRNSGYDTEPELTEETNVDRIAEPRTATRARQAKGHSESSTLSSQPSIDEVRQHMHQLLEEAFSLASAGRVAHGRHQLHYATGQPLPYTELVTSAPGTMSRSRAGLQWVPAYGQDMCQYSLPRPAYRYSQLPEMSIGSPPPLPPRNAPAAVTSLRRWTSENNNNARTVDSHSADQSQHEAPYVSRATAPAEQPITNYSGSSVPAVYAIPANRPGFPNYFISAPSPYRTHAWTPYVGDGEAQAQWAENVTLPGYVEAFSHARYAQNAPHQQYSQTQPSNPPRCIEQAQTPSTAASQQSLTENESSETSYTNISTAALVKAIREEVAKLAKKQTGMFEFQV</sequence>
<dbReference type="OMA" id="RYPQGSP"/>
<feature type="compositionally biased region" description="Polar residues" evidence="1">
    <location>
        <begin position="982"/>
        <end position="1010"/>
    </location>
</feature>
<feature type="compositionally biased region" description="Polar residues" evidence="1">
    <location>
        <begin position="310"/>
        <end position="320"/>
    </location>
</feature>
<protein>
    <submittedName>
        <fullName evidence="2">Uncharacterized protein</fullName>
    </submittedName>
</protein>
<feature type="region of interest" description="Disordered" evidence="1">
    <location>
        <begin position="1193"/>
        <end position="1218"/>
    </location>
</feature>
<dbReference type="Proteomes" id="UP000288216">
    <property type="component" value="Unassembled WGS sequence"/>
</dbReference>
<feature type="region of interest" description="Disordered" evidence="1">
    <location>
        <begin position="213"/>
        <end position="263"/>
    </location>
</feature>
<dbReference type="STRING" id="75743.A0A401PI61"/>
<accession>A0A401PI61</accession>
<feature type="region of interest" description="Disordered" evidence="1">
    <location>
        <begin position="308"/>
        <end position="330"/>
    </location>
</feature>
<comment type="caution">
    <text evidence="2">The sequence shown here is derived from an EMBL/GenBank/DDBJ whole genome shotgun (WGS) entry which is preliminary data.</text>
</comment>
<dbReference type="PANTHER" id="PTHR21590">
    <property type="entry name" value="SEA DOMAIN-CONTAINING PROTEIN"/>
    <property type="match status" value="1"/>
</dbReference>
<name>A0A401PI61_SCYTO</name>
<proteinExistence type="predicted"/>
<evidence type="ECO:0000256" key="1">
    <source>
        <dbReference type="SAM" id="MobiDB-lite"/>
    </source>
</evidence>
<dbReference type="OrthoDB" id="9939624at2759"/>
<feature type="region of interest" description="Disordered" evidence="1">
    <location>
        <begin position="982"/>
        <end position="1076"/>
    </location>
</feature>
<dbReference type="PANTHER" id="PTHR21590:SF3">
    <property type="entry name" value="UPF0606 PROTEIN KIAA1549L"/>
    <property type="match status" value="1"/>
</dbReference>
<feature type="region of interest" description="Disordered" evidence="1">
    <location>
        <begin position="1319"/>
        <end position="1338"/>
    </location>
</feature>
<gene>
    <name evidence="2" type="ORF">scyTo_0002204</name>
</gene>
<feature type="region of interest" description="Disordered" evidence="1">
    <location>
        <begin position="788"/>
        <end position="888"/>
    </location>
</feature>
<feature type="compositionally biased region" description="Polar residues" evidence="1">
    <location>
        <begin position="1296"/>
        <end position="1306"/>
    </location>
</feature>
<dbReference type="EMBL" id="BFAA01000534">
    <property type="protein sequence ID" value="GCB72816.1"/>
    <property type="molecule type" value="Genomic_DNA"/>
</dbReference>
<feature type="compositionally biased region" description="Polar residues" evidence="1">
    <location>
        <begin position="235"/>
        <end position="249"/>
    </location>
</feature>
<feature type="region of interest" description="Disordered" evidence="1">
    <location>
        <begin position="1295"/>
        <end position="1314"/>
    </location>
</feature>